<dbReference type="RefSeq" id="WP_310317661.1">
    <property type="nucleotide sequence ID" value="NZ_JAVDWU010000006.1"/>
</dbReference>
<protein>
    <recommendedName>
        <fullName evidence="4">Lipoprotein</fullName>
    </recommendedName>
</protein>
<sequence>MKVAKAIGLLAVAVLAAACGGGGDEAGDVGEMSVFPTKQTIGVESCVDTRRTVDVVHTINGGQPPFRIQPSLPQLFEIGTIQVVNNTRQYVALPLQGDGFVELRGKDPQFVVRTLLGAGCVNPATITVLDVFSNSVLVEYVIEAEEEEGEAEED</sequence>
<gene>
    <name evidence="2" type="ORF">J2W49_003017</name>
</gene>
<dbReference type="EMBL" id="JAVDWU010000006">
    <property type="protein sequence ID" value="MDR7151044.1"/>
    <property type="molecule type" value="Genomic_DNA"/>
</dbReference>
<keyword evidence="1" id="KW-0732">Signal</keyword>
<name>A0ABU1WPS9_9BURK</name>
<dbReference type="PROSITE" id="PS51257">
    <property type="entry name" value="PROKAR_LIPOPROTEIN"/>
    <property type="match status" value="1"/>
</dbReference>
<evidence type="ECO:0000313" key="3">
    <source>
        <dbReference type="Proteomes" id="UP001265700"/>
    </source>
</evidence>
<proteinExistence type="predicted"/>
<keyword evidence="3" id="KW-1185">Reference proteome</keyword>
<reference evidence="2 3" key="1">
    <citation type="submission" date="2023-07" db="EMBL/GenBank/DDBJ databases">
        <title>Sorghum-associated microbial communities from plants grown in Nebraska, USA.</title>
        <authorList>
            <person name="Schachtman D."/>
        </authorList>
    </citation>
    <scope>NUCLEOTIDE SEQUENCE [LARGE SCALE GENOMIC DNA]</scope>
    <source>
        <strain evidence="2 3">4249</strain>
    </source>
</reference>
<evidence type="ECO:0000313" key="2">
    <source>
        <dbReference type="EMBL" id="MDR7151044.1"/>
    </source>
</evidence>
<feature type="signal peptide" evidence="1">
    <location>
        <begin position="1"/>
        <end position="18"/>
    </location>
</feature>
<feature type="chain" id="PRO_5046039284" description="Lipoprotein" evidence="1">
    <location>
        <begin position="19"/>
        <end position="154"/>
    </location>
</feature>
<accession>A0ABU1WPS9</accession>
<evidence type="ECO:0008006" key="4">
    <source>
        <dbReference type="Google" id="ProtNLM"/>
    </source>
</evidence>
<dbReference type="Proteomes" id="UP001265700">
    <property type="component" value="Unassembled WGS sequence"/>
</dbReference>
<organism evidence="2 3">
    <name type="scientific">Hydrogenophaga palleronii</name>
    <dbReference type="NCBI Taxonomy" id="65655"/>
    <lineage>
        <taxon>Bacteria</taxon>
        <taxon>Pseudomonadati</taxon>
        <taxon>Pseudomonadota</taxon>
        <taxon>Betaproteobacteria</taxon>
        <taxon>Burkholderiales</taxon>
        <taxon>Comamonadaceae</taxon>
        <taxon>Hydrogenophaga</taxon>
    </lineage>
</organism>
<evidence type="ECO:0000256" key="1">
    <source>
        <dbReference type="SAM" id="SignalP"/>
    </source>
</evidence>
<comment type="caution">
    <text evidence="2">The sequence shown here is derived from an EMBL/GenBank/DDBJ whole genome shotgun (WGS) entry which is preliminary data.</text>
</comment>